<feature type="transmembrane region" description="Helical" evidence="1">
    <location>
        <begin position="65"/>
        <end position="90"/>
    </location>
</feature>
<comment type="caution">
    <text evidence="2">The sequence shown here is derived from an EMBL/GenBank/DDBJ whole genome shotgun (WGS) entry which is preliminary data.</text>
</comment>
<name>A0AAD8ED56_DIPPU</name>
<evidence type="ECO:0000256" key="1">
    <source>
        <dbReference type="SAM" id="Phobius"/>
    </source>
</evidence>
<organism evidence="2 3">
    <name type="scientific">Diploptera punctata</name>
    <name type="common">Pacific beetle cockroach</name>
    <dbReference type="NCBI Taxonomy" id="6984"/>
    <lineage>
        <taxon>Eukaryota</taxon>
        <taxon>Metazoa</taxon>
        <taxon>Ecdysozoa</taxon>
        <taxon>Arthropoda</taxon>
        <taxon>Hexapoda</taxon>
        <taxon>Insecta</taxon>
        <taxon>Pterygota</taxon>
        <taxon>Neoptera</taxon>
        <taxon>Polyneoptera</taxon>
        <taxon>Dictyoptera</taxon>
        <taxon>Blattodea</taxon>
        <taxon>Blaberoidea</taxon>
        <taxon>Blaberidae</taxon>
        <taxon>Diplopterinae</taxon>
        <taxon>Diploptera</taxon>
    </lineage>
</organism>
<feature type="transmembrane region" description="Helical" evidence="1">
    <location>
        <begin position="35"/>
        <end position="53"/>
    </location>
</feature>
<reference evidence="2" key="2">
    <citation type="submission" date="2023-05" db="EMBL/GenBank/DDBJ databases">
        <authorList>
            <person name="Fouks B."/>
        </authorList>
    </citation>
    <scope>NUCLEOTIDE SEQUENCE</scope>
    <source>
        <strain evidence="2">Stay&amp;Tobe</strain>
        <tissue evidence="2">Testes</tissue>
    </source>
</reference>
<accession>A0AAD8ED56</accession>
<dbReference type="Proteomes" id="UP001233999">
    <property type="component" value="Unassembled WGS sequence"/>
</dbReference>
<protein>
    <submittedName>
        <fullName evidence="2">Uncharacterized protein</fullName>
    </submittedName>
</protein>
<dbReference type="EMBL" id="JASPKZ010007251">
    <property type="protein sequence ID" value="KAJ9585701.1"/>
    <property type="molecule type" value="Genomic_DNA"/>
</dbReference>
<feature type="non-terminal residue" evidence="2">
    <location>
        <position position="100"/>
    </location>
</feature>
<evidence type="ECO:0000313" key="3">
    <source>
        <dbReference type="Proteomes" id="UP001233999"/>
    </source>
</evidence>
<sequence length="100" mass="10998">TFTAGVAMMILMKIFRAVGRGHSYNAVYSNTLKNSYMFLVIALLFVLISPSYPTRISPLARRVDFCGLASNVSTILFVVSSTAAMLPIAMWSVTVNIKKM</sequence>
<keyword evidence="1" id="KW-0812">Transmembrane</keyword>
<dbReference type="AlphaFoldDB" id="A0AAD8ED56"/>
<proteinExistence type="predicted"/>
<keyword evidence="1" id="KW-0472">Membrane</keyword>
<evidence type="ECO:0000313" key="2">
    <source>
        <dbReference type="EMBL" id="KAJ9585701.1"/>
    </source>
</evidence>
<feature type="non-terminal residue" evidence="2">
    <location>
        <position position="1"/>
    </location>
</feature>
<gene>
    <name evidence="2" type="ORF">L9F63_002491</name>
</gene>
<reference evidence="2" key="1">
    <citation type="journal article" date="2023" name="IScience">
        <title>Live-bearing cockroach genome reveals convergent evolutionary mechanisms linked to viviparity in insects and beyond.</title>
        <authorList>
            <person name="Fouks B."/>
            <person name="Harrison M.C."/>
            <person name="Mikhailova A.A."/>
            <person name="Marchal E."/>
            <person name="English S."/>
            <person name="Carruthers M."/>
            <person name="Jennings E.C."/>
            <person name="Chiamaka E.L."/>
            <person name="Frigard R.A."/>
            <person name="Pippel M."/>
            <person name="Attardo G.M."/>
            <person name="Benoit J.B."/>
            <person name="Bornberg-Bauer E."/>
            <person name="Tobe S.S."/>
        </authorList>
    </citation>
    <scope>NUCLEOTIDE SEQUENCE</scope>
    <source>
        <strain evidence="2">Stay&amp;Tobe</strain>
    </source>
</reference>
<keyword evidence="1" id="KW-1133">Transmembrane helix</keyword>
<keyword evidence="3" id="KW-1185">Reference proteome</keyword>